<dbReference type="PRINTS" id="PR00081">
    <property type="entry name" value="GDHRDH"/>
</dbReference>
<comment type="similarity">
    <text evidence="1">Belongs to the short-chain dehydrogenases/reductases (SDR) family.</text>
</comment>
<evidence type="ECO:0000313" key="4">
    <source>
        <dbReference type="Proteomes" id="UP000031338"/>
    </source>
</evidence>
<proteinExistence type="inferred from homology"/>
<dbReference type="SUPFAM" id="SSF51735">
    <property type="entry name" value="NAD(P)-binding Rossmann-fold domains"/>
    <property type="match status" value="1"/>
</dbReference>
<evidence type="ECO:0000313" key="3">
    <source>
        <dbReference type="EMBL" id="KHS45069.1"/>
    </source>
</evidence>
<gene>
    <name evidence="3" type="ORF">NJ75_02995</name>
</gene>
<dbReference type="PANTHER" id="PTHR43639:SF1">
    <property type="entry name" value="SHORT-CHAIN DEHYDROGENASE_REDUCTASE FAMILY PROTEIN"/>
    <property type="match status" value="1"/>
</dbReference>
<organism evidence="3 4">
    <name type="scientific">Novosphingobium subterraneum</name>
    <dbReference type="NCBI Taxonomy" id="48936"/>
    <lineage>
        <taxon>Bacteria</taxon>
        <taxon>Pseudomonadati</taxon>
        <taxon>Pseudomonadota</taxon>
        <taxon>Alphaproteobacteria</taxon>
        <taxon>Sphingomonadales</taxon>
        <taxon>Sphingomonadaceae</taxon>
        <taxon>Novosphingobium</taxon>
    </lineage>
</organism>
<name>A0A0B9A3C1_9SPHN</name>
<dbReference type="RefSeq" id="WP_039335736.1">
    <property type="nucleotide sequence ID" value="NZ_JRVC01000014.1"/>
</dbReference>
<accession>A0A0B9A3C1</accession>
<dbReference type="InterPro" id="IPR036291">
    <property type="entry name" value="NAD(P)-bd_dom_sf"/>
</dbReference>
<dbReference type="Proteomes" id="UP000031338">
    <property type="component" value="Unassembled WGS sequence"/>
</dbReference>
<keyword evidence="2" id="KW-0560">Oxidoreductase</keyword>
<protein>
    <submittedName>
        <fullName evidence="3">Short-chain dehydrogenase/reductase SDR</fullName>
    </submittedName>
</protein>
<dbReference type="GO" id="GO:0016491">
    <property type="term" value="F:oxidoreductase activity"/>
    <property type="evidence" value="ECO:0007669"/>
    <property type="project" value="UniProtKB-KW"/>
</dbReference>
<dbReference type="CDD" id="cd05233">
    <property type="entry name" value="SDR_c"/>
    <property type="match status" value="1"/>
</dbReference>
<sequence length="256" mass="26814">MGEIFPAGATIVFGGSGGIGRGVALEFAREGSDVAVVYRSKEDVARAVADEIAALGRKATIHRADVRDRGQVQAALAGAVEQHGRVHSVVWGAGPVVPQVAIADWTEEMFRTSMEIEAFGFNNAVHAALPHMRASGGGSFVHLGSAGHDWWPKLDGLSVAPKACNEALIKGIAKEEGHNEIRANSILVGVIDAGQFKIGQEAGTFTPEWEAAVKAMLPLKRWGTPQDIGQAAVYFASSRGNYVTGQTISVGGGFGV</sequence>
<dbReference type="PANTHER" id="PTHR43639">
    <property type="entry name" value="OXIDOREDUCTASE, SHORT-CHAIN DEHYDROGENASE/REDUCTASE FAMILY (AFU_ORTHOLOGUE AFUA_5G02870)"/>
    <property type="match status" value="1"/>
</dbReference>
<dbReference type="EMBL" id="JRVC01000014">
    <property type="protein sequence ID" value="KHS45069.1"/>
    <property type="molecule type" value="Genomic_DNA"/>
</dbReference>
<reference evidence="3 4" key="1">
    <citation type="submission" date="2014-10" db="EMBL/GenBank/DDBJ databases">
        <title>Draft genome sequence of Novosphingobium subterraneum DSM 12447.</title>
        <authorList>
            <person name="Gan H.M."/>
            <person name="Gan H.Y."/>
            <person name="Savka M.A."/>
        </authorList>
    </citation>
    <scope>NUCLEOTIDE SEQUENCE [LARGE SCALE GENOMIC DNA]</scope>
    <source>
        <strain evidence="3 4">DSM 12447</strain>
    </source>
</reference>
<keyword evidence="4" id="KW-1185">Reference proteome</keyword>
<comment type="caution">
    <text evidence="3">The sequence shown here is derived from an EMBL/GenBank/DDBJ whole genome shotgun (WGS) entry which is preliminary data.</text>
</comment>
<dbReference type="InterPro" id="IPR002347">
    <property type="entry name" value="SDR_fam"/>
</dbReference>
<evidence type="ECO:0000256" key="1">
    <source>
        <dbReference type="ARBA" id="ARBA00006484"/>
    </source>
</evidence>
<evidence type="ECO:0000256" key="2">
    <source>
        <dbReference type="ARBA" id="ARBA00023002"/>
    </source>
</evidence>
<dbReference type="Gene3D" id="3.40.50.720">
    <property type="entry name" value="NAD(P)-binding Rossmann-like Domain"/>
    <property type="match status" value="1"/>
</dbReference>
<dbReference type="AlphaFoldDB" id="A0A0B9A3C1"/>
<dbReference type="PATRIC" id="fig|48936.3.peg.3010"/>
<dbReference type="STRING" id="48936.NJ75_02995"/>
<dbReference type="Pfam" id="PF13561">
    <property type="entry name" value="adh_short_C2"/>
    <property type="match status" value="1"/>
</dbReference>